<dbReference type="EMBL" id="CP116942">
    <property type="protein sequence ID" value="WCO67276.1"/>
    <property type="molecule type" value="Genomic_DNA"/>
</dbReference>
<feature type="transmembrane region" description="Helical" evidence="8">
    <location>
        <begin position="6"/>
        <end position="24"/>
    </location>
</feature>
<evidence type="ECO:0000256" key="5">
    <source>
        <dbReference type="ARBA" id="ARBA00022989"/>
    </source>
</evidence>
<dbReference type="PANTHER" id="PTHR42703">
    <property type="entry name" value="NADH DEHYDROGENASE"/>
    <property type="match status" value="1"/>
</dbReference>
<evidence type="ECO:0000313" key="11">
    <source>
        <dbReference type="Proteomes" id="UP001216390"/>
    </source>
</evidence>
<protein>
    <submittedName>
        <fullName evidence="10">Proton-conducting transporter membrane subunit</fullName>
    </submittedName>
</protein>
<feature type="transmembrane region" description="Helical" evidence="8">
    <location>
        <begin position="109"/>
        <end position="125"/>
    </location>
</feature>
<organism evidence="10 11">
    <name type="scientific">Iamia majanohamensis</name>
    <dbReference type="NCBI Taxonomy" id="467976"/>
    <lineage>
        <taxon>Bacteria</taxon>
        <taxon>Bacillati</taxon>
        <taxon>Actinomycetota</taxon>
        <taxon>Acidimicrobiia</taxon>
        <taxon>Acidimicrobiales</taxon>
        <taxon>Iamiaceae</taxon>
        <taxon>Iamia</taxon>
    </lineage>
</organism>
<feature type="transmembrane region" description="Helical" evidence="8">
    <location>
        <begin position="162"/>
        <end position="188"/>
    </location>
</feature>
<sequence>MDQLVPLTFAIPLLGAALSLIAVRRQRVQRVLNLTCLTATLGLAVALLVHVERGDQAAVAQVGAWPTDIGITYVLDRLSGLLLVIAFTTMLLVLVFAVGEKGRDEHSPYYHPAYLVLAAGIGAAFCAGDLFHLFVAFEILLMASYVLLTLHGQPGQVRSGTTYVIINSVESLVLLAAVGLVYAATGTLSLADLPDALAALDPGVRTGLQVLLLIAFGLKAAVFPLFFWLPDAYPTAPSPVTAVFAGLLTKVGVYCMIRTQTLLFPDQHRTLLLIVAGLTMIIGVLGAIAQTDMKRILSFHIVSQIGYMVMGLGIGGPAAVAATVFFLLHQIPIKTSLFMVEGVVESTEGTGALDRLSGLARRSGWLALLFALPALSLAGLPPFSGFVGKLGLITAGVDRGQYVLVVLALVGSLLTLVSMAKIWLGAFWGAPAVPGAAAAAAPVGLLRHRRTMGGATGMLVAVGLVLAIAAGPIYSYCERTADDLTTPGRYAAQVEADR</sequence>
<dbReference type="GO" id="GO:0008137">
    <property type="term" value="F:NADH dehydrogenase (ubiquinone) activity"/>
    <property type="evidence" value="ECO:0007669"/>
    <property type="project" value="InterPro"/>
</dbReference>
<gene>
    <name evidence="10" type="ORF">PO878_00885</name>
</gene>
<dbReference type="AlphaFoldDB" id="A0AAE9Y7T0"/>
<evidence type="ECO:0000256" key="8">
    <source>
        <dbReference type="SAM" id="Phobius"/>
    </source>
</evidence>
<evidence type="ECO:0000259" key="9">
    <source>
        <dbReference type="Pfam" id="PF00361"/>
    </source>
</evidence>
<reference evidence="10" key="1">
    <citation type="submission" date="2023-01" db="EMBL/GenBank/DDBJ databases">
        <title>The diversity of Class Acidimicrobiia in South China Sea sediment environments and the proposal of Iamia marina sp. nov., a novel species of the genus Iamia.</title>
        <authorList>
            <person name="He Y."/>
            <person name="Tian X."/>
        </authorList>
    </citation>
    <scope>NUCLEOTIDE SEQUENCE</scope>
    <source>
        <strain evidence="10">DSM 19957</strain>
    </source>
</reference>
<dbReference type="InterPro" id="IPR001750">
    <property type="entry name" value="ND/Mrp_TM"/>
</dbReference>
<feature type="transmembrane region" description="Helical" evidence="8">
    <location>
        <begin position="400"/>
        <end position="420"/>
    </location>
</feature>
<evidence type="ECO:0000256" key="4">
    <source>
        <dbReference type="ARBA" id="ARBA00022692"/>
    </source>
</evidence>
<evidence type="ECO:0000313" key="10">
    <source>
        <dbReference type="EMBL" id="WCO67276.1"/>
    </source>
</evidence>
<keyword evidence="11" id="KW-1185">Reference proteome</keyword>
<feature type="transmembrane region" description="Helical" evidence="8">
    <location>
        <begin position="240"/>
        <end position="259"/>
    </location>
</feature>
<feature type="transmembrane region" description="Helical" evidence="8">
    <location>
        <begin position="131"/>
        <end position="150"/>
    </location>
</feature>
<keyword evidence="5 8" id="KW-1133">Transmembrane helix</keyword>
<feature type="transmembrane region" description="Helical" evidence="8">
    <location>
        <begin position="458"/>
        <end position="476"/>
    </location>
</feature>
<dbReference type="Pfam" id="PF00361">
    <property type="entry name" value="Proton_antipo_M"/>
    <property type="match status" value="1"/>
</dbReference>
<feature type="transmembrane region" description="Helical" evidence="8">
    <location>
        <begin position="78"/>
        <end position="97"/>
    </location>
</feature>
<feature type="transmembrane region" description="Helical" evidence="8">
    <location>
        <begin position="208"/>
        <end position="228"/>
    </location>
</feature>
<keyword evidence="6 8" id="KW-0472">Membrane</keyword>
<dbReference type="GO" id="GO:0042773">
    <property type="term" value="P:ATP synthesis coupled electron transport"/>
    <property type="evidence" value="ECO:0007669"/>
    <property type="project" value="InterPro"/>
</dbReference>
<dbReference type="PRINTS" id="PR01437">
    <property type="entry name" value="NUOXDRDTASE4"/>
</dbReference>
<feature type="transmembrane region" description="Helical" evidence="8">
    <location>
        <begin position="301"/>
        <end position="328"/>
    </location>
</feature>
<feature type="transmembrane region" description="Helical" evidence="8">
    <location>
        <begin position="365"/>
        <end position="388"/>
    </location>
</feature>
<feature type="domain" description="NADH:quinone oxidoreductase/Mrp antiporter transmembrane" evidence="9">
    <location>
        <begin position="127"/>
        <end position="415"/>
    </location>
</feature>
<dbReference type="InterPro" id="IPR003918">
    <property type="entry name" value="NADH_UbQ_OxRdtase"/>
</dbReference>
<proteinExistence type="inferred from homology"/>
<feature type="transmembrane region" description="Helical" evidence="8">
    <location>
        <begin position="426"/>
        <end position="446"/>
    </location>
</feature>
<evidence type="ECO:0000256" key="1">
    <source>
        <dbReference type="ARBA" id="ARBA00004651"/>
    </source>
</evidence>
<dbReference type="KEGG" id="ima:PO878_00885"/>
<feature type="transmembrane region" description="Helical" evidence="8">
    <location>
        <begin position="271"/>
        <end position="289"/>
    </location>
</feature>
<dbReference type="Proteomes" id="UP001216390">
    <property type="component" value="Chromosome"/>
</dbReference>
<name>A0AAE9Y7T0_9ACTN</name>
<evidence type="ECO:0000256" key="7">
    <source>
        <dbReference type="RuleBase" id="RU000320"/>
    </source>
</evidence>
<comment type="subcellular location">
    <subcellularLocation>
        <location evidence="1">Cell membrane</location>
        <topology evidence="1">Multi-pass membrane protein</topology>
    </subcellularLocation>
    <subcellularLocation>
        <location evidence="7">Membrane</location>
        <topology evidence="7">Multi-pass membrane protein</topology>
    </subcellularLocation>
</comment>
<evidence type="ECO:0000256" key="2">
    <source>
        <dbReference type="ARBA" id="ARBA00005346"/>
    </source>
</evidence>
<evidence type="ECO:0000256" key="6">
    <source>
        <dbReference type="ARBA" id="ARBA00023136"/>
    </source>
</evidence>
<dbReference type="RefSeq" id="WP_272736798.1">
    <property type="nucleotide sequence ID" value="NZ_CP116942.1"/>
</dbReference>
<keyword evidence="4 7" id="KW-0812">Transmembrane</keyword>
<feature type="transmembrane region" description="Helical" evidence="8">
    <location>
        <begin position="31"/>
        <end position="51"/>
    </location>
</feature>
<keyword evidence="3" id="KW-1003">Cell membrane</keyword>
<evidence type="ECO:0000256" key="3">
    <source>
        <dbReference type="ARBA" id="ARBA00022475"/>
    </source>
</evidence>
<dbReference type="PANTHER" id="PTHR42703:SF1">
    <property type="entry name" value="NA(+)_H(+) ANTIPORTER SUBUNIT D1"/>
    <property type="match status" value="1"/>
</dbReference>
<accession>A0AAE9Y7T0</accession>
<dbReference type="InterPro" id="IPR050586">
    <property type="entry name" value="CPA3_Na-H_Antiporter_D"/>
</dbReference>
<comment type="similarity">
    <text evidence="2">Belongs to the CPA3 antiporters (TC 2.A.63) subunit D family.</text>
</comment>
<dbReference type="GO" id="GO:0005886">
    <property type="term" value="C:plasma membrane"/>
    <property type="evidence" value="ECO:0007669"/>
    <property type="project" value="UniProtKB-SubCell"/>
</dbReference>